<dbReference type="AlphaFoldDB" id="A0A1G9U2B6"/>
<evidence type="ECO:0000313" key="1">
    <source>
        <dbReference type="EMBL" id="SDM54119.1"/>
    </source>
</evidence>
<evidence type="ECO:0000313" key="2">
    <source>
        <dbReference type="Proteomes" id="UP000199544"/>
    </source>
</evidence>
<name>A0A1G9U2B6_9BACL</name>
<accession>A0A1G9U2B6</accession>
<dbReference type="EMBL" id="FNHW01000001">
    <property type="protein sequence ID" value="SDM54119.1"/>
    <property type="molecule type" value="Genomic_DNA"/>
</dbReference>
<organism evidence="1 2">
    <name type="scientific">Fictibacillus solisalsi</name>
    <dbReference type="NCBI Taxonomy" id="459525"/>
    <lineage>
        <taxon>Bacteria</taxon>
        <taxon>Bacillati</taxon>
        <taxon>Bacillota</taxon>
        <taxon>Bacilli</taxon>
        <taxon>Bacillales</taxon>
        <taxon>Fictibacillaceae</taxon>
        <taxon>Fictibacillus</taxon>
    </lineage>
</organism>
<protein>
    <submittedName>
        <fullName evidence="1">Uncharacterized protein</fullName>
    </submittedName>
</protein>
<dbReference type="Proteomes" id="UP000199544">
    <property type="component" value="Unassembled WGS sequence"/>
</dbReference>
<dbReference type="RefSeq" id="WP_090232511.1">
    <property type="nucleotide sequence ID" value="NZ_FNHW01000001.1"/>
</dbReference>
<reference evidence="2" key="1">
    <citation type="submission" date="2016-10" db="EMBL/GenBank/DDBJ databases">
        <authorList>
            <person name="Varghese N."/>
            <person name="Submissions S."/>
        </authorList>
    </citation>
    <scope>NUCLEOTIDE SEQUENCE [LARGE SCALE GENOMIC DNA]</scope>
    <source>
        <strain evidence="2">CGMCC 1.6854</strain>
    </source>
</reference>
<keyword evidence="2" id="KW-1185">Reference proteome</keyword>
<gene>
    <name evidence="1" type="ORF">SAMN04488137_0653</name>
</gene>
<sequence>MIWIIVLSPAVILLLFAVILERKGKKNFNMTPNHHHLTDEGNAIREGALHQAKNNNNNNLGI</sequence>
<proteinExistence type="predicted"/>